<feature type="region of interest" description="Disordered" evidence="4">
    <location>
        <begin position="43"/>
        <end position="99"/>
    </location>
</feature>
<keyword evidence="2" id="KW-0689">Ribosomal protein</keyword>
<dbReference type="Pfam" id="PF01165">
    <property type="entry name" value="Ribosomal_S21"/>
    <property type="match status" value="1"/>
</dbReference>
<feature type="compositionally biased region" description="Pro residues" evidence="4">
    <location>
        <begin position="52"/>
        <end position="61"/>
    </location>
</feature>
<evidence type="ECO:0000256" key="1">
    <source>
        <dbReference type="ARBA" id="ARBA00006640"/>
    </source>
</evidence>
<evidence type="ECO:0008006" key="7">
    <source>
        <dbReference type="Google" id="ProtNLM"/>
    </source>
</evidence>
<gene>
    <name evidence="5" type="ORF">SEUCBS140593_007011</name>
</gene>
<feature type="region of interest" description="Disordered" evidence="4">
    <location>
        <begin position="116"/>
        <end position="135"/>
    </location>
</feature>
<comment type="caution">
    <text evidence="5">The sequence shown here is derived from an EMBL/GenBank/DDBJ whole genome shotgun (WGS) entry which is preliminary data.</text>
</comment>
<comment type="similarity">
    <text evidence="1">Belongs to the bacterial ribosomal protein bS21 family.</text>
</comment>
<reference evidence="5 6" key="1">
    <citation type="submission" date="2024-01" db="EMBL/GenBank/DDBJ databases">
        <authorList>
            <person name="Allen C."/>
            <person name="Tagirdzhanova G."/>
        </authorList>
    </citation>
    <scope>NUCLEOTIDE SEQUENCE [LARGE SCALE GENOMIC DNA]</scope>
</reference>
<feature type="compositionally biased region" description="Low complexity" evidence="4">
    <location>
        <begin position="62"/>
        <end position="93"/>
    </location>
</feature>
<evidence type="ECO:0000313" key="6">
    <source>
        <dbReference type="Proteomes" id="UP001642482"/>
    </source>
</evidence>
<dbReference type="PANTHER" id="PTHR41237">
    <property type="entry name" value="37S RIBOSOMAL PROTEIN MRP21, MITOCHONDRIAL"/>
    <property type="match status" value="1"/>
</dbReference>
<evidence type="ECO:0000256" key="3">
    <source>
        <dbReference type="ARBA" id="ARBA00023274"/>
    </source>
</evidence>
<proteinExistence type="inferred from homology"/>
<accession>A0ABP0C9M8</accession>
<evidence type="ECO:0000256" key="2">
    <source>
        <dbReference type="ARBA" id="ARBA00022980"/>
    </source>
</evidence>
<dbReference type="InterPro" id="IPR001911">
    <property type="entry name" value="Ribosomal_bS21"/>
</dbReference>
<sequence>MVFQRFARSALSTASLVSSTSTTTTTSTVARVFGAPFAARPLSTTASRLAPPRSPPHPSWPPQRDAPTAAPTATASPSAPSASTASSSSLTTSNDPLKDLYSSDNPAQWAAWSSDDFQQRHGASAGGRQQENKRPFVKLKPITGRTVHVGGSTDPAQAFLFLNILCRRNKVAADFRDQKYYERAGIKRKRLAWERKYWRFRRNYFKAITRVETLAKQGW</sequence>
<dbReference type="PANTHER" id="PTHR41237:SF1">
    <property type="entry name" value="SMALL RIBOSOMAL SUBUNIT PROTEIN BS21M"/>
    <property type="match status" value="1"/>
</dbReference>
<evidence type="ECO:0000313" key="5">
    <source>
        <dbReference type="EMBL" id="CAK7228733.1"/>
    </source>
</evidence>
<dbReference type="Proteomes" id="UP001642482">
    <property type="component" value="Unassembled WGS sequence"/>
</dbReference>
<dbReference type="EMBL" id="CAWUHD010000081">
    <property type="protein sequence ID" value="CAK7228733.1"/>
    <property type="molecule type" value="Genomic_DNA"/>
</dbReference>
<keyword evidence="3" id="KW-0687">Ribonucleoprotein</keyword>
<dbReference type="InterPro" id="IPR052837">
    <property type="entry name" value="Mitoribosomal_bS21"/>
</dbReference>
<evidence type="ECO:0000256" key="4">
    <source>
        <dbReference type="SAM" id="MobiDB-lite"/>
    </source>
</evidence>
<name>A0ABP0C9M8_9PEZI</name>
<organism evidence="5 6">
    <name type="scientific">Sporothrix eucalyptigena</name>
    <dbReference type="NCBI Taxonomy" id="1812306"/>
    <lineage>
        <taxon>Eukaryota</taxon>
        <taxon>Fungi</taxon>
        <taxon>Dikarya</taxon>
        <taxon>Ascomycota</taxon>
        <taxon>Pezizomycotina</taxon>
        <taxon>Sordariomycetes</taxon>
        <taxon>Sordariomycetidae</taxon>
        <taxon>Ophiostomatales</taxon>
        <taxon>Ophiostomataceae</taxon>
        <taxon>Sporothrix</taxon>
    </lineage>
</organism>
<keyword evidence="6" id="KW-1185">Reference proteome</keyword>
<protein>
    <recommendedName>
        <fullName evidence="7">Ribosomal protein S21</fullName>
    </recommendedName>
</protein>